<comment type="caution">
    <text evidence="2">The sequence shown here is derived from an EMBL/GenBank/DDBJ whole genome shotgun (WGS) entry which is preliminary data.</text>
</comment>
<gene>
    <name evidence="2" type="ORF">RRG08_027292</name>
</gene>
<reference evidence="2" key="1">
    <citation type="journal article" date="2023" name="G3 (Bethesda)">
        <title>A reference genome for the long-term kleptoplast-retaining sea slug Elysia crispata morphotype clarki.</title>
        <authorList>
            <person name="Eastman K.E."/>
            <person name="Pendleton A.L."/>
            <person name="Shaikh M.A."/>
            <person name="Suttiyut T."/>
            <person name="Ogas R."/>
            <person name="Tomko P."/>
            <person name="Gavelis G."/>
            <person name="Widhalm J.R."/>
            <person name="Wisecaver J.H."/>
        </authorList>
    </citation>
    <scope>NUCLEOTIDE SEQUENCE</scope>
    <source>
        <strain evidence="2">ECLA1</strain>
    </source>
</reference>
<protein>
    <submittedName>
        <fullName evidence="2">Uncharacterized protein</fullName>
    </submittedName>
</protein>
<feature type="compositionally biased region" description="Basic residues" evidence="1">
    <location>
        <begin position="1"/>
        <end position="10"/>
    </location>
</feature>
<organism evidence="2 3">
    <name type="scientific">Elysia crispata</name>
    <name type="common">lettuce slug</name>
    <dbReference type="NCBI Taxonomy" id="231223"/>
    <lineage>
        <taxon>Eukaryota</taxon>
        <taxon>Metazoa</taxon>
        <taxon>Spiralia</taxon>
        <taxon>Lophotrochozoa</taxon>
        <taxon>Mollusca</taxon>
        <taxon>Gastropoda</taxon>
        <taxon>Heterobranchia</taxon>
        <taxon>Euthyneura</taxon>
        <taxon>Panpulmonata</taxon>
        <taxon>Sacoglossa</taxon>
        <taxon>Placobranchoidea</taxon>
        <taxon>Plakobranchidae</taxon>
        <taxon>Elysia</taxon>
    </lineage>
</organism>
<dbReference type="Proteomes" id="UP001283361">
    <property type="component" value="Unassembled WGS sequence"/>
</dbReference>
<sequence length="79" mass="8853">MEVIMRKRKAAGLLSENGGTNGVEPHTKAARPLHVETTAKGRLHVILGGETTGNRSKRPSSCDIRWHDHWKQQHEAVFM</sequence>
<keyword evidence="3" id="KW-1185">Reference proteome</keyword>
<name>A0AAE1E632_9GAST</name>
<accession>A0AAE1E632</accession>
<proteinExistence type="predicted"/>
<dbReference type="AlphaFoldDB" id="A0AAE1E632"/>
<evidence type="ECO:0000313" key="2">
    <source>
        <dbReference type="EMBL" id="KAK3795734.1"/>
    </source>
</evidence>
<feature type="region of interest" description="Disordered" evidence="1">
    <location>
        <begin position="1"/>
        <end position="28"/>
    </location>
</feature>
<dbReference type="EMBL" id="JAWDGP010001001">
    <property type="protein sequence ID" value="KAK3795734.1"/>
    <property type="molecule type" value="Genomic_DNA"/>
</dbReference>
<evidence type="ECO:0000313" key="3">
    <source>
        <dbReference type="Proteomes" id="UP001283361"/>
    </source>
</evidence>
<evidence type="ECO:0000256" key="1">
    <source>
        <dbReference type="SAM" id="MobiDB-lite"/>
    </source>
</evidence>